<keyword evidence="2 6" id="KW-0240">DNA-directed RNA polymerase</keyword>
<sequence length="191" mass="22089">MSTPLNLNIDPEKVQEIPMVDLAFMILKAANTPYYYRDLMNEVAKLRGMTEEQINEAIAQLYTEINIDGRFACVGTNLWGLKRWYPIDRSEDPVASSKRPRIINDDDDDLEDEDFVEEEDGYISDEDEDYDALDEDGDDELFPDDDEDDVDDVEDDTLLDDEELEDEDALVDEEDEVESEDEYDDSDDDDL</sequence>
<keyword evidence="5 6" id="KW-0804">Transcription</keyword>
<dbReference type="GO" id="GO:0006355">
    <property type="term" value="P:regulation of DNA-templated transcription"/>
    <property type="evidence" value="ECO:0007669"/>
    <property type="project" value="UniProtKB-UniRule"/>
</dbReference>
<accession>A0A6N8F1A4</accession>
<gene>
    <name evidence="6" type="primary">rpoE</name>
    <name evidence="9" type="ORF">GNQ08_28195</name>
</gene>
<evidence type="ECO:0000313" key="10">
    <source>
        <dbReference type="Proteomes" id="UP000442469"/>
    </source>
</evidence>
<organism evidence="9 10">
    <name type="scientific">Paenibacillus macerans</name>
    <name type="common">Bacillus macerans</name>
    <dbReference type="NCBI Taxonomy" id="44252"/>
    <lineage>
        <taxon>Bacteria</taxon>
        <taxon>Bacillati</taxon>
        <taxon>Bacillota</taxon>
        <taxon>Bacilli</taxon>
        <taxon>Bacillales</taxon>
        <taxon>Paenibacillaceae</taxon>
        <taxon>Paenibacillus</taxon>
    </lineage>
</organism>
<dbReference type="Proteomes" id="UP000442469">
    <property type="component" value="Unassembled WGS sequence"/>
</dbReference>
<proteinExistence type="inferred from homology"/>
<feature type="domain" description="HTH HARE-type" evidence="8">
    <location>
        <begin position="17"/>
        <end position="84"/>
    </location>
</feature>
<evidence type="ECO:0000259" key="8">
    <source>
        <dbReference type="PROSITE" id="PS51913"/>
    </source>
</evidence>
<evidence type="ECO:0000313" key="9">
    <source>
        <dbReference type="EMBL" id="MUG26246.1"/>
    </source>
</evidence>
<feature type="region of interest" description="Disordered" evidence="7">
    <location>
        <begin position="91"/>
        <end position="191"/>
    </location>
</feature>
<keyword evidence="4 6" id="KW-0548">Nucleotidyltransferase</keyword>
<dbReference type="InterPro" id="IPR029757">
    <property type="entry name" value="RpoE"/>
</dbReference>
<dbReference type="Pfam" id="PF05066">
    <property type="entry name" value="HARE-HTH"/>
    <property type="match status" value="1"/>
</dbReference>
<reference evidence="9 10" key="1">
    <citation type="submission" date="2019-11" db="EMBL/GenBank/DDBJ databases">
        <title>Draft genome sequences of five Paenibacillus species of dairy origin.</title>
        <authorList>
            <person name="Olajide A.M."/>
            <person name="Chen S."/>
            <person name="Lapointe G."/>
        </authorList>
    </citation>
    <scope>NUCLEOTIDE SEQUENCE [LARGE SCALE GENOMIC DNA]</scope>
    <source>
        <strain evidence="9 10">3CT49</strain>
    </source>
</reference>
<dbReference type="GO" id="GO:0006351">
    <property type="term" value="P:DNA-templated transcription"/>
    <property type="evidence" value="ECO:0007669"/>
    <property type="project" value="InterPro"/>
</dbReference>
<dbReference type="NCBIfam" id="TIGR04567">
    <property type="entry name" value="RNAP_delt_lowGC"/>
    <property type="match status" value="1"/>
</dbReference>
<evidence type="ECO:0000256" key="1">
    <source>
        <dbReference type="ARBA" id="ARBA00009828"/>
    </source>
</evidence>
<dbReference type="AlphaFoldDB" id="A0A6N8F1A4"/>
<evidence type="ECO:0000256" key="4">
    <source>
        <dbReference type="ARBA" id="ARBA00022695"/>
    </source>
</evidence>
<comment type="function">
    <text evidence="6">Participates in both the initiation and recycling phases of transcription. In the presence of the delta subunit, RNAP displays an increased specificity of transcription, a decreased affinity for nucleic acids, and an increased efficiency of RNA synthesis because of enhanced recycling.</text>
</comment>
<feature type="compositionally biased region" description="Acidic residues" evidence="7">
    <location>
        <begin position="105"/>
        <end position="191"/>
    </location>
</feature>
<dbReference type="PROSITE" id="PS51913">
    <property type="entry name" value="HTH_HARE"/>
    <property type="match status" value="1"/>
</dbReference>
<keyword evidence="3 6" id="KW-0808">Transferase</keyword>
<dbReference type="InterPro" id="IPR007759">
    <property type="entry name" value="Asxl_HARE-HTH"/>
</dbReference>
<dbReference type="GeneID" id="77010320"/>
<name>A0A6N8F1A4_PAEMA</name>
<evidence type="ECO:0000256" key="6">
    <source>
        <dbReference type="HAMAP-Rule" id="MF_00357"/>
    </source>
</evidence>
<dbReference type="InterPro" id="IPR038087">
    <property type="entry name" value="RNAP_delta_N_dom_sf"/>
</dbReference>
<comment type="caution">
    <text evidence="9">The sequence shown here is derived from an EMBL/GenBank/DDBJ whole genome shotgun (WGS) entry which is preliminary data.</text>
</comment>
<dbReference type="EMBL" id="WNZZ01000038">
    <property type="protein sequence ID" value="MUG26246.1"/>
    <property type="molecule type" value="Genomic_DNA"/>
</dbReference>
<dbReference type="GO" id="GO:0000428">
    <property type="term" value="C:DNA-directed RNA polymerase complex"/>
    <property type="evidence" value="ECO:0007669"/>
    <property type="project" value="UniProtKB-KW"/>
</dbReference>
<dbReference type="HAMAP" id="MF_00357">
    <property type="entry name" value="RNApol_bact_RpoE"/>
    <property type="match status" value="1"/>
</dbReference>
<comment type="similarity">
    <text evidence="1 6">Belongs to the RpoE family.</text>
</comment>
<evidence type="ECO:0000256" key="2">
    <source>
        <dbReference type="ARBA" id="ARBA00022478"/>
    </source>
</evidence>
<protein>
    <recommendedName>
        <fullName evidence="6">Probable DNA-directed RNA polymerase subunit delta</fullName>
    </recommendedName>
    <alternativeName>
        <fullName evidence="6">RNAP delta factor</fullName>
    </alternativeName>
</protein>
<dbReference type="Gene3D" id="1.10.10.1250">
    <property type="entry name" value="RNA polymerase, subunit delta, N-terminal domain"/>
    <property type="match status" value="1"/>
</dbReference>
<dbReference type="OrthoDB" id="401223at2"/>
<evidence type="ECO:0000256" key="3">
    <source>
        <dbReference type="ARBA" id="ARBA00022679"/>
    </source>
</evidence>
<evidence type="ECO:0000256" key="5">
    <source>
        <dbReference type="ARBA" id="ARBA00023163"/>
    </source>
</evidence>
<dbReference type="RefSeq" id="WP_036618010.1">
    <property type="nucleotide sequence ID" value="NZ_BGML01000018.1"/>
</dbReference>
<comment type="subunit">
    <text evidence="6">RNAP is composed of a core of 2 alpha, a beta and a beta' subunits. The core is associated with a delta subunit and one of several sigma factors.</text>
</comment>
<dbReference type="GO" id="GO:0003899">
    <property type="term" value="F:DNA-directed RNA polymerase activity"/>
    <property type="evidence" value="ECO:0007669"/>
    <property type="project" value="UniProtKB-UniRule"/>
</dbReference>
<evidence type="ECO:0000256" key="7">
    <source>
        <dbReference type="SAM" id="MobiDB-lite"/>
    </source>
</evidence>